<protein>
    <submittedName>
        <fullName evidence="1">DUF1499 domain-containing protein</fullName>
    </submittedName>
</protein>
<name>A0AAP2CLA1_9RHOB</name>
<comment type="caution">
    <text evidence="1">The sequence shown here is derived from an EMBL/GenBank/DDBJ whole genome shotgun (WGS) entry which is preliminary data.</text>
</comment>
<organism evidence="1 2">
    <name type="scientific">Harenicola maris</name>
    <dbReference type="NCBI Taxonomy" id="2841044"/>
    <lineage>
        <taxon>Bacteria</taxon>
        <taxon>Pseudomonadati</taxon>
        <taxon>Pseudomonadota</taxon>
        <taxon>Alphaproteobacteria</taxon>
        <taxon>Rhodobacterales</taxon>
        <taxon>Paracoccaceae</taxon>
        <taxon>Harenicola</taxon>
    </lineage>
</organism>
<keyword evidence="2" id="KW-1185">Reference proteome</keyword>
<evidence type="ECO:0000313" key="2">
    <source>
        <dbReference type="Proteomes" id="UP001315686"/>
    </source>
</evidence>
<dbReference type="InterPro" id="IPR010865">
    <property type="entry name" value="DUF1499"/>
</dbReference>
<sequence>MLYVLSVLLIMIVGFMGYVRLAPLPELRFAEMPGPFEPGVHPVQGGVKHVIPLEDLPEGAAAALREIILQTPRTAQAGQAGQAPMAFVTRSALMGFPDIALVWEQAGALHIHSHLVYGRSDMGVNSARVAAWLEALRQGAD</sequence>
<dbReference type="Pfam" id="PF07386">
    <property type="entry name" value="DUF1499"/>
    <property type="match status" value="1"/>
</dbReference>
<dbReference type="EMBL" id="JADQAZ010000001">
    <property type="protein sequence ID" value="MBT0956512.1"/>
    <property type="molecule type" value="Genomic_DNA"/>
</dbReference>
<dbReference type="Proteomes" id="UP001315686">
    <property type="component" value="Unassembled WGS sequence"/>
</dbReference>
<accession>A0AAP2CLA1</accession>
<dbReference type="AlphaFoldDB" id="A0AAP2CLA1"/>
<proteinExistence type="predicted"/>
<evidence type="ECO:0000313" key="1">
    <source>
        <dbReference type="EMBL" id="MBT0956512.1"/>
    </source>
</evidence>
<gene>
    <name evidence="1" type="ORF">IV417_03870</name>
</gene>
<reference evidence="1 2" key="1">
    <citation type="journal article" date="2021" name="Arch. Microbiol.">
        <title>Harenicola maris gen. nov., sp. nov. isolated from the Sea of Japan shallow sediments.</title>
        <authorList>
            <person name="Romanenko L.A."/>
            <person name="Kurilenko V.V."/>
            <person name="Chernysheva N.Y."/>
            <person name="Tekutyeva L.A."/>
            <person name="Velansky P.V."/>
            <person name="Svetashev V.I."/>
            <person name="Isaeva M.P."/>
        </authorList>
    </citation>
    <scope>NUCLEOTIDE SEQUENCE [LARGE SCALE GENOMIC DNA]</scope>
    <source>
        <strain evidence="1 2">KMM 3653</strain>
    </source>
</reference>
<dbReference type="RefSeq" id="WP_327792713.1">
    <property type="nucleotide sequence ID" value="NZ_JADQAZ010000001.1"/>
</dbReference>